<dbReference type="PANTHER" id="PTHR42685:SF22">
    <property type="entry name" value="CONDITIONED MEDIUM FACTOR RECEPTOR 1"/>
    <property type="match status" value="1"/>
</dbReference>
<keyword evidence="2" id="KW-0560">Oxidoreductase</keyword>
<accession>A0ABU2HVE0</accession>
<dbReference type="SUPFAM" id="SSF51905">
    <property type="entry name" value="FAD/NAD(P)-binding domain"/>
    <property type="match status" value="1"/>
</dbReference>
<comment type="caution">
    <text evidence="2">The sequence shown here is derived from an EMBL/GenBank/DDBJ whole genome shotgun (WGS) entry which is preliminary data.</text>
</comment>
<dbReference type="Gene3D" id="3.50.50.60">
    <property type="entry name" value="FAD/NAD(P)-binding domain"/>
    <property type="match status" value="1"/>
</dbReference>
<gene>
    <name evidence="2" type="ORF">RGQ15_15725</name>
</gene>
<keyword evidence="3" id="KW-1185">Reference proteome</keyword>
<feature type="domain" description="FAD-binding" evidence="1">
    <location>
        <begin position="7"/>
        <end position="333"/>
    </location>
</feature>
<dbReference type="EMBL" id="JAVQLW010000002">
    <property type="protein sequence ID" value="MDS9469015.1"/>
    <property type="molecule type" value="Genomic_DNA"/>
</dbReference>
<sequence>MARSVYDAVVIGGGVAGAASALLLARAGARVLIAERQALMGEQLSTHALTRPAVELLARWGLMDTLLDQGAPLISQIRFQYASETIPIPVRPTAMVEGLIAPRRRSLNWTLLDAAVAAGADLATGTTAEACVWRNDRIAGLVLGDATGRERAVTAGLVIGADGRDSGLAEMLGAEVLARSASRSATIYGYFQNLPTDGHHWCFGKGVAAGVIPTNDGLYCVYASCRPSDYREKFGAEPLDGLTATFGGFRPVWAEQLLAGPAERLRRFNGAPGLMRRRAGKGWALVGDAACYKDPITAHGITDALLDAEALARTCLGQEGLGSYHDTRHAAAVPVFETTQQIASFDWNISGLKALHGTLHSCIRAEQSTVIASRVAAVCSSRSSAPLPVSGMCRATTARSRLEGSAIDRNAIHSPSLSFE</sequence>
<dbReference type="PRINTS" id="PR00420">
    <property type="entry name" value="RNGMNOXGNASE"/>
</dbReference>
<dbReference type="RefSeq" id="WP_311161511.1">
    <property type="nucleotide sequence ID" value="NZ_JAVQLW010000002.1"/>
</dbReference>
<reference evidence="3" key="1">
    <citation type="submission" date="2023-07" db="EMBL/GenBank/DDBJ databases">
        <title>Paracoccus sp. MBLB3053 whole genome sequence.</title>
        <authorList>
            <person name="Hwang C.Y."/>
            <person name="Cho E.-S."/>
            <person name="Seo M.-J."/>
        </authorList>
    </citation>
    <scope>NUCLEOTIDE SEQUENCE [LARGE SCALE GENOMIC DNA]</scope>
    <source>
        <strain evidence="3">MBLB3053</strain>
    </source>
</reference>
<evidence type="ECO:0000313" key="3">
    <source>
        <dbReference type="Proteomes" id="UP001269144"/>
    </source>
</evidence>
<dbReference type="InterPro" id="IPR036188">
    <property type="entry name" value="FAD/NAD-bd_sf"/>
</dbReference>
<evidence type="ECO:0000313" key="2">
    <source>
        <dbReference type="EMBL" id="MDS9469015.1"/>
    </source>
</evidence>
<dbReference type="InterPro" id="IPR050407">
    <property type="entry name" value="Geranylgeranyl_reductase"/>
</dbReference>
<dbReference type="InterPro" id="IPR002938">
    <property type="entry name" value="FAD-bd"/>
</dbReference>
<dbReference type="Pfam" id="PF01494">
    <property type="entry name" value="FAD_binding_3"/>
    <property type="match status" value="1"/>
</dbReference>
<protein>
    <submittedName>
        <fullName evidence="2">FAD-dependent monooxygenase</fullName>
    </submittedName>
</protein>
<dbReference type="GO" id="GO:0004497">
    <property type="term" value="F:monooxygenase activity"/>
    <property type="evidence" value="ECO:0007669"/>
    <property type="project" value="UniProtKB-KW"/>
</dbReference>
<proteinExistence type="predicted"/>
<evidence type="ECO:0000259" key="1">
    <source>
        <dbReference type="Pfam" id="PF01494"/>
    </source>
</evidence>
<keyword evidence="2" id="KW-0503">Monooxygenase</keyword>
<dbReference type="Proteomes" id="UP001269144">
    <property type="component" value="Unassembled WGS sequence"/>
</dbReference>
<name>A0ABU2HVE0_9RHOB</name>
<dbReference type="PANTHER" id="PTHR42685">
    <property type="entry name" value="GERANYLGERANYL DIPHOSPHATE REDUCTASE"/>
    <property type="match status" value="1"/>
</dbReference>
<organism evidence="2 3">
    <name type="scientific">Paracoccus aurantius</name>
    <dbReference type="NCBI Taxonomy" id="3073814"/>
    <lineage>
        <taxon>Bacteria</taxon>
        <taxon>Pseudomonadati</taxon>
        <taxon>Pseudomonadota</taxon>
        <taxon>Alphaproteobacteria</taxon>
        <taxon>Rhodobacterales</taxon>
        <taxon>Paracoccaceae</taxon>
        <taxon>Paracoccus</taxon>
    </lineage>
</organism>